<evidence type="ECO:0000313" key="2">
    <source>
        <dbReference type="Proteomes" id="UP000582837"/>
    </source>
</evidence>
<comment type="caution">
    <text evidence="1">The sequence shown here is derived from an EMBL/GenBank/DDBJ whole genome shotgun (WGS) entry which is preliminary data.</text>
</comment>
<organism evidence="1 2">
    <name type="scientific">Longimicrobium terrae</name>
    <dbReference type="NCBI Taxonomy" id="1639882"/>
    <lineage>
        <taxon>Bacteria</taxon>
        <taxon>Pseudomonadati</taxon>
        <taxon>Gemmatimonadota</taxon>
        <taxon>Longimicrobiia</taxon>
        <taxon>Longimicrobiales</taxon>
        <taxon>Longimicrobiaceae</taxon>
        <taxon>Longimicrobium</taxon>
    </lineage>
</organism>
<name>A0A841GVR5_9BACT</name>
<dbReference type="Proteomes" id="UP000582837">
    <property type="component" value="Unassembled WGS sequence"/>
</dbReference>
<evidence type="ECO:0000313" key="1">
    <source>
        <dbReference type="EMBL" id="MBB6069614.1"/>
    </source>
</evidence>
<sequence length="138" mass="15765">MSTTVLLSVKPQFAEAILVGAKKFEFRRAVFRDPDVQRVVLYASSPVQRVVGEFTIQEIVHMDLKRLWEHTESDAGIEKEYFDEYFAGRDLGYAVAVGETRRYPEPLALDRHFGIQHPPQSFRYLSDSADENGVTALQ</sequence>
<reference evidence="1 2" key="1">
    <citation type="submission" date="2020-08" db="EMBL/GenBank/DDBJ databases">
        <title>Genomic Encyclopedia of Type Strains, Phase IV (KMG-IV): sequencing the most valuable type-strain genomes for metagenomic binning, comparative biology and taxonomic classification.</title>
        <authorList>
            <person name="Goeker M."/>
        </authorList>
    </citation>
    <scope>NUCLEOTIDE SEQUENCE [LARGE SCALE GENOMIC DNA]</scope>
    <source>
        <strain evidence="1 2">DSM 29007</strain>
    </source>
</reference>
<dbReference type="SUPFAM" id="SSF88697">
    <property type="entry name" value="PUA domain-like"/>
    <property type="match status" value="1"/>
</dbReference>
<accession>A0A841GVR5</accession>
<keyword evidence="2" id="KW-1185">Reference proteome</keyword>
<protein>
    <submittedName>
        <fullName evidence="1">Putative transcriptional regulator</fullName>
    </submittedName>
</protein>
<dbReference type="InterPro" id="IPR015947">
    <property type="entry name" value="PUA-like_sf"/>
</dbReference>
<dbReference type="EMBL" id="JACHIA010000002">
    <property type="protein sequence ID" value="MBB6069614.1"/>
    <property type="molecule type" value="Genomic_DNA"/>
</dbReference>
<dbReference type="RefSeq" id="WP_170037209.1">
    <property type="nucleotide sequence ID" value="NZ_JABDTL010000002.1"/>
</dbReference>
<dbReference type="AlphaFoldDB" id="A0A841GVR5"/>
<proteinExistence type="predicted"/>
<dbReference type="Gene3D" id="2.30.130.30">
    <property type="entry name" value="Hypothetical protein"/>
    <property type="match status" value="1"/>
</dbReference>
<gene>
    <name evidence="1" type="ORF">HNQ61_001229</name>
</gene>